<dbReference type="GO" id="GO:0032993">
    <property type="term" value="C:protein-DNA complex"/>
    <property type="evidence" value="ECO:0007669"/>
    <property type="project" value="TreeGrafter"/>
</dbReference>
<keyword evidence="3" id="KW-0238">DNA-binding</keyword>
<dbReference type="Gene3D" id="3.40.190.10">
    <property type="entry name" value="Periplasmic binding protein-like II"/>
    <property type="match status" value="2"/>
</dbReference>
<dbReference type="InterPro" id="IPR036390">
    <property type="entry name" value="WH_DNA-bd_sf"/>
</dbReference>
<dbReference type="FunFam" id="1.10.10.10:FF:000001">
    <property type="entry name" value="LysR family transcriptional regulator"/>
    <property type="match status" value="1"/>
</dbReference>
<comment type="caution">
    <text evidence="6">The sequence shown here is derived from an EMBL/GenBank/DDBJ whole genome shotgun (WGS) entry which is preliminary data.</text>
</comment>
<dbReference type="SUPFAM" id="SSF53850">
    <property type="entry name" value="Periplasmic binding protein-like II"/>
    <property type="match status" value="1"/>
</dbReference>
<dbReference type="GO" id="GO:0003700">
    <property type="term" value="F:DNA-binding transcription factor activity"/>
    <property type="evidence" value="ECO:0007669"/>
    <property type="project" value="InterPro"/>
</dbReference>
<evidence type="ECO:0000313" key="7">
    <source>
        <dbReference type="Proteomes" id="UP000289482"/>
    </source>
</evidence>
<evidence type="ECO:0000256" key="3">
    <source>
        <dbReference type="ARBA" id="ARBA00023125"/>
    </source>
</evidence>
<keyword evidence="7" id="KW-1185">Reference proteome</keyword>
<sequence>MEMLHLRYFVAVAEELNFTAAARRLHMATSPLSQRIKDLERELEQRLFDRDTHRVALTPAGNALLPIARDILETANSIPWRLREATGPKRSTALFGIPAGLHPALRLRVGVLTDRVREQCELQRWPGSTPALVNGVREGRIALALARSPFSDPAMEQLLVMSERMGAAVPTDRFAGRDSVALAELADLAYAPLPKEVRVPYFDVLDQELAERGIRNRLNLTDTGFGGVTEVISSGLAFSISLLDPDSPIHGYQLENITVLPFSDFEPHLDTVLVWRRDRADGGDLEDLMRAAREVFADPDHR</sequence>
<reference evidence="6 7" key="1">
    <citation type="submission" date="2019-01" db="EMBL/GenBank/DDBJ databases">
        <title>Draft genome sequences of the type strain Streptomyces sioyaensis DSM 40032 and its novel strain, TM32, a thermotolerant antibiotics-producing actinobacterium.</title>
        <authorList>
            <person name="Nakaew N."/>
            <person name="Lumyong S."/>
            <person name="Sloan W.T."/>
            <person name="Sungthong R."/>
        </authorList>
    </citation>
    <scope>NUCLEOTIDE SEQUENCE [LARGE SCALE GENOMIC DNA]</scope>
    <source>
        <strain evidence="6 7">DSM 40032</strain>
    </source>
</reference>
<dbReference type="Gene3D" id="1.10.10.10">
    <property type="entry name" value="Winged helix-like DNA-binding domain superfamily/Winged helix DNA-binding domain"/>
    <property type="match status" value="1"/>
</dbReference>
<dbReference type="PRINTS" id="PR00039">
    <property type="entry name" value="HTHLYSR"/>
</dbReference>
<dbReference type="PANTHER" id="PTHR30346:SF30">
    <property type="entry name" value="SMALL NEUTRAL PROTEASE REGULATORY PROTEIN"/>
    <property type="match status" value="1"/>
</dbReference>
<feature type="domain" description="HTH lysR-type" evidence="5">
    <location>
        <begin position="1"/>
        <end position="58"/>
    </location>
</feature>
<evidence type="ECO:0000259" key="5">
    <source>
        <dbReference type="PROSITE" id="PS50931"/>
    </source>
</evidence>
<evidence type="ECO:0000256" key="1">
    <source>
        <dbReference type="ARBA" id="ARBA00009437"/>
    </source>
</evidence>
<dbReference type="PANTHER" id="PTHR30346">
    <property type="entry name" value="TRANSCRIPTIONAL DUAL REGULATOR HCAR-RELATED"/>
    <property type="match status" value="1"/>
</dbReference>
<keyword evidence="4" id="KW-0804">Transcription</keyword>
<proteinExistence type="inferred from homology"/>
<dbReference type="Pfam" id="PF03466">
    <property type="entry name" value="LysR_substrate"/>
    <property type="match status" value="1"/>
</dbReference>
<dbReference type="InterPro" id="IPR000847">
    <property type="entry name" value="LysR_HTH_N"/>
</dbReference>
<organism evidence="6 7">
    <name type="scientific">Streptomyces sioyaensis</name>
    <dbReference type="NCBI Taxonomy" id="67364"/>
    <lineage>
        <taxon>Bacteria</taxon>
        <taxon>Bacillati</taxon>
        <taxon>Actinomycetota</taxon>
        <taxon>Actinomycetes</taxon>
        <taxon>Kitasatosporales</taxon>
        <taxon>Streptomycetaceae</taxon>
        <taxon>Streptomyces</taxon>
    </lineage>
</organism>
<keyword evidence="2" id="KW-0805">Transcription regulation</keyword>
<dbReference type="SUPFAM" id="SSF46785">
    <property type="entry name" value="Winged helix' DNA-binding domain"/>
    <property type="match status" value="1"/>
</dbReference>
<dbReference type="Proteomes" id="UP000289482">
    <property type="component" value="Unassembled WGS sequence"/>
</dbReference>
<evidence type="ECO:0000256" key="4">
    <source>
        <dbReference type="ARBA" id="ARBA00023163"/>
    </source>
</evidence>
<dbReference type="PROSITE" id="PS50931">
    <property type="entry name" value="HTH_LYSR"/>
    <property type="match status" value="1"/>
</dbReference>
<dbReference type="InterPro" id="IPR005119">
    <property type="entry name" value="LysR_subst-bd"/>
</dbReference>
<dbReference type="AlphaFoldDB" id="A0A4Q1QZ26"/>
<name>A0A4Q1QZ26_9ACTN</name>
<accession>A0A4Q1QZ26</accession>
<evidence type="ECO:0000313" key="6">
    <source>
        <dbReference type="EMBL" id="RXS65201.1"/>
    </source>
</evidence>
<dbReference type="GO" id="GO:0003677">
    <property type="term" value="F:DNA binding"/>
    <property type="evidence" value="ECO:0007669"/>
    <property type="project" value="UniProtKB-KW"/>
</dbReference>
<protein>
    <submittedName>
        <fullName evidence="6">LysR family transcriptional regulator</fullName>
    </submittedName>
</protein>
<gene>
    <name evidence="6" type="ORF">EST54_19620</name>
</gene>
<dbReference type="Pfam" id="PF00126">
    <property type="entry name" value="HTH_1"/>
    <property type="match status" value="1"/>
</dbReference>
<comment type="similarity">
    <text evidence="1">Belongs to the LysR transcriptional regulatory family.</text>
</comment>
<evidence type="ECO:0000256" key="2">
    <source>
        <dbReference type="ARBA" id="ARBA00023015"/>
    </source>
</evidence>
<dbReference type="InterPro" id="IPR036388">
    <property type="entry name" value="WH-like_DNA-bd_sf"/>
</dbReference>
<dbReference type="EMBL" id="SDIF01000055">
    <property type="protein sequence ID" value="RXS65201.1"/>
    <property type="molecule type" value="Genomic_DNA"/>
</dbReference>